<sequence>MNSHDIQRLLFNPAWTGNLLQHFLSGCHISKLKTIKIELIYIALPMIFDQILRDALSTKKISSTFSSLFKNATLKNRLISIDIKISDFLPFTNDSLIVIHDKITVSEDGFISTTTPLDYKKSPEALRVYCKAAYNLGAILSKEDHREVLLRIGASA</sequence>
<evidence type="ECO:0000313" key="2">
    <source>
        <dbReference type="Proteomes" id="UP000681155"/>
    </source>
</evidence>
<keyword evidence="2" id="KW-1185">Reference proteome</keyword>
<dbReference type="RefSeq" id="WP_214380809.1">
    <property type="nucleotide sequence ID" value="NZ_CP075566.1"/>
</dbReference>
<organism evidence="1 2">
    <name type="scientific">Pseudomonas hormoni</name>
    <dbReference type="NCBI Taxonomy" id="3093767"/>
    <lineage>
        <taxon>Bacteria</taxon>
        <taxon>Pseudomonadati</taxon>
        <taxon>Pseudomonadota</taxon>
        <taxon>Gammaproteobacteria</taxon>
        <taxon>Pseudomonadales</taxon>
        <taxon>Pseudomonadaceae</taxon>
        <taxon>Pseudomonas</taxon>
    </lineage>
</organism>
<reference evidence="1 2" key="1">
    <citation type="submission" date="2021-05" db="EMBL/GenBank/DDBJ databases">
        <title>Complete genome of the cytokinin-producing biocontrol strain Pseudomonas fluorescens G20-18.</title>
        <authorList>
            <person name="Nielsen T.K."/>
            <person name="Mekureyaw M.F."/>
            <person name="Hansen L.H."/>
            <person name="Nicolaisen M.H."/>
            <person name="Roitsch T.G."/>
            <person name="Hennessy R.C."/>
        </authorList>
    </citation>
    <scope>NUCLEOTIDE SEQUENCE [LARGE SCALE GENOMIC DNA]</scope>
    <source>
        <strain evidence="1 2">G20-18</strain>
    </source>
</reference>
<gene>
    <name evidence="1" type="ORF">KJF94_01840</name>
</gene>
<dbReference type="Pfam" id="PF20131">
    <property type="entry name" value="MC3"/>
    <property type="match status" value="1"/>
</dbReference>
<dbReference type="EMBL" id="CP075566">
    <property type="protein sequence ID" value="QVW24351.1"/>
    <property type="molecule type" value="Genomic_DNA"/>
</dbReference>
<proteinExistence type="predicted"/>
<dbReference type="Proteomes" id="UP000681155">
    <property type="component" value="Chromosome"/>
</dbReference>
<protein>
    <submittedName>
        <fullName evidence="1">Uncharacterized protein</fullName>
    </submittedName>
</protein>
<dbReference type="InterPro" id="IPR045390">
    <property type="entry name" value="ABC-3C_MC3"/>
</dbReference>
<evidence type="ECO:0000313" key="1">
    <source>
        <dbReference type="EMBL" id="QVW24351.1"/>
    </source>
</evidence>
<accession>A0ABX8EYT5</accession>
<name>A0ABX8EYT5_9PSED</name>